<dbReference type="KEGG" id="tps:THAPS_25408"/>
<organism evidence="2 3">
    <name type="scientific">Thalassiosira pseudonana</name>
    <name type="common">Marine diatom</name>
    <name type="synonym">Cyclotella nana</name>
    <dbReference type="NCBI Taxonomy" id="35128"/>
    <lineage>
        <taxon>Eukaryota</taxon>
        <taxon>Sar</taxon>
        <taxon>Stramenopiles</taxon>
        <taxon>Ochrophyta</taxon>
        <taxon>Bacillariophyta</taxon>
        <taxon>Coscinodiscophyceae</taxon>
        <taxon>Thalassiosirophycidae</taxon>
        <taxon>Thalassiosirales</taxon>
        <taxon>Thalassiosiraceae</taxon>
        <taxon>Thalassiosira</taxon>
    </lineage>
</organism>
<evidence type="ECO:0000256" key="1">
    <source>
        <dbReference type="SAM" id="MobiDB-lite"/>
    </source>
</evidence>
<evidence type="ECO:0000313" key="3">
    <source>
        <dbReference type="Proteomes" id="UP000001449"/>
    </source>
</evidence>
<dbReference type="EMBL" id="CP001159">
    <property type="protein sequence ID" value="ACI64346.1"/>
    <property type="molecule type" value="Genomic_DNA"/>
</dbReference>
<reference evidence="2 3" key="1">
    <citation type="journal article" date="2004" name="Science">
        <title>The genome of the diatom Thalassiosira pseudonana: ecology, evolution, and metabolism.</title>
        <authorList>
            <person name="Armbrust E.V."/>
            <person name="Berges J.A."/>
            <person name="Bowler C."/>
            <person name="Green B.R."/>
            <person name="Martinez D."/>
            <person name="Putnam N.H."/>
            <person name="Zhou S."/>
            <person name="Allen A.E."/>
            <person name="Apt K.E."/>
            <person name="Bechner M."/>
            <person name="Brzezinski M.A."/>
            <person name="Chaal B.K."/>
            <person name="Chiovitti A."/>
            <person name="Davis A.K."/>
            <person name="Demarest M.S."/>
            <person name="Detter J.C."/>
            <person name="Glavina T."/>
            <person name="Goodstein D."/>
            <person name="Hadi M.Z."/>
            <person name="Hellsten U."/>
            <person name="Hildebrand M."/>
            <person name="Jenkins B.D."/>
            <person name="Jurka J."/>
            <person name="Kapitonov V.V."/>
            <person name="Kroger N."/>
            <person name="Lau W.W."/>
            <person name="Lane T.W."/>
            <person name="Larimer F.W."/>
            <person name="Lippmeier J.C."/>
            <person name="Lucas S."/>
            <person name="Medina M."/>
            <person name="Montsant A."/>
            <person name="Obornik M."/>
            <person name="Parker M.S."/>
            <person name="Palenik B."/>
            <person name="Pazour G.J."/>
            <person name="Richardson P.M."/>
            <person name="Rynearson T.A."/>
            <person name="Saito M.A."/>
            <person name="Schwartz D.C."/>
            <person name="Thamatrakoln K."/>
            <person name="Valentin K."/>
            <person name="Vardi A."/>
            <person name="Wilkerson F.P."/>
            <person name="Rokhsar D.S."/>
        </authorList>
    </citation>
    <scope>NUCLEOTIDE SEQUENCE [LARGE SCALE GENOMIC DNA]</scope>
    <source>
        <strain evidence="2 3">CCMP1335</strain>
    </source>
</reference>
<evidence type="ECO:0000313" key="2">
    <source>
        <dbReference type="EMBL" id="ACI64346.1"/>
    </source>
</evidence>
<protein>
    <submittedName>
        <fullName evidence="2">Uncharacterized protein</fullName>
    </submittedName>
</protein>
<dbReference type="PaxDb" id="35128-Thaps25408"/>
<keyword evidence="3" id="KW-1185">Reference proteome</keyword>
<reference evidence="2 3" key="2">
    <citation type="journal article" date="2008" name="Nature">
        <title>The Phaeodactylum genome reveals the evolutionary history of diatom genomes.</title>
        <authorList>
            <person name="Bowler C."/>
            <person name="Allen A.E."/>
            <person name="Badger J.H."/>
            <person name="Grimwood J."/>
            <person name="Jabbari K."/>
            <person name="Kuo A."/>
            <person name="Maheswari U."/>
            <person name="Martens C."/>
            <person name="Maumus F."/>
            <person name="Otillar R.P."/>
            <person name="Rayko E."/>
            <person name="Salamov A."/>
            <person name="Vandepoele K."/>
            <person name="Beszteri B."/>
            <person name="Gruber A."/>
            <person name="Heijde M."/>
            <person name="Katinka M."/>
            <person name="Mock T."/>
            <person name="Valentin K."/>
            <person name="Verret F."/>
            <person name="Berges J.A."/>
            <person name="Brownlee C."/>
            <person name="Cadoret J.P."/>
            <person name="Chiovitti A."/>
            <person name="Choi C.J."/>
            <person name="Coesel S."/>
            <person name="De Martino A."/>
            <person name="Detter J.C."/>
            <person name="Durkin C."/>
            <person name="Falciatore A."/>
            <person name="Fournet J."/>
            <person name="Haruta M."/>
            <person name="Huysman M.J."/>
            <person name="Jenkins B.D."/>
            <person name="Jiroutova K."/>
            <person name="Jorgensen R.E."/>
            <person name="Joubert Y."/>
            <person name="Kaplan A."/>
            <person name="Kroger N."/>
            <person name="Kroth P.G."/>
            <person name="La Roche J."/>
            <person name="Lindquist E."/>
            <person name="Lommer M."/>
            <person name="Martin-Jezequel V."/>
            <person name="Lopez P.J."/>
            <person name="Lucas S."/>
            <person name="Mangogna M."/>
            <person name="McGinnis K."/>
            <person name="Medlin L.K."/>
            <person name="Montsant A."/>
            <person name="Oudot-Le Secq M.P."/>
            <person name="Napoli C."/>
            <person name="Obornik M."/>
            <person name="Parker M.S."/>
            <person name="Petit J.L."/>
            <person name="Porcel B.M."/>
            <person name="Poulsen N."/>
            <person name="Robison M."/>
            <person name="Rychlewski L."/>
            <person name="Rynearson T.A."/>
            <person name="Schmutz J."/>
            <person name="Shapiro H."/>
            <person name="Siaut M."/>
            <person name="Stanley M."/>
            <person name="Sussman M.R."/>
            <person name="Taylor A.R."/>
            <person name="Vardi A."/>
            <person name="von Dassow P."/>
            <person name="Vyverman W."/>
            <person name="Willis A."/>
            <person name="Wyrwicz L.S."/>
            <person name="Rokhsar D.S."/>
            <person name="Weissenbach J."/>
            <person name="Armbrust E.V."/>
            <person name="Green B.R."/>
            <person name="Van de Peer Y."/>
            <person name="Grigoriev I.V."/>
        </authorList>
    </citation>
    <scope>NUCLEOTIDE SEQUENCE [LARGE SCALE GENOMIC DNA]</scope>
    <source>
        <strain evidence="2 3">CCMP1335</strain>
    </source>
</reference>
<sequence>MKLIRSISKKFSKRKSTSEKDTVSLTDSTNSESNASSCSDEKRTLAQRVASSRKSTKSMRNIKAEEGDKLDDIGMMVMDLAVDSLVGAGNILEAFADFLNNAGDSLQNDERWIEMKHELQIMINGESVEGEAQNKATPEAGDEDNMMNRIMALLRQLTGEEEVERVHVDSTESADPEQPTFSDGVEGVVTTKEQEECIGSVPIEVQASAVGGGMTLQSAPLM</sequence>
<accession>B5YM42</accession>
<dbReference type="GeneID" id="7444817"/>
<dbReference type="Proteomes" id="UP000001449">
    <property type="component" value="Chromosome 18"/>
</dbReference>
<dbReference type="HOGENOM" id="CLU_1201957_0_0_1"/>
<gene>
    <name evidence="2" type="ORF">THAPS_25408</name>
</gene>
<dbReference type="AlphaFoldDB" id="B5YM42"/>
<dbReference type="RefSeq" id="XP_002295629.1">
    <property type="nucleotide sequence ID" value="XM_002295593.1"/>
</dbReference>
<feature type="compositionally biased region" description="Low complexity" evidence="1">
    <location>
        <begin position="26"/>
        <end position="38"/>
    </location>
</feature>
<name>B5YM42_THAPS</name>
<dbReference type="InParanoid" id="B5YM42"/>
<feature type="region of interest" description="Disordered" evidence="1">
    <location>
        <begin position="1"/>
        <end position="63"/>
    </location>
</feature>
<proteinExistence type="predicted"/>